<evidence type="ECO:0000313" key="5">
    <source>
        <dbReference type="EMBL" id="PZW49192.1"/>
    </source>
</evidence>
<dbReference type="InterPro" id="IPR015422">
    <property type="entry name" value="PyrdxlP-dep_Trfase_small"/>
</dbReference>
<keyword evidence="6" id="KW-1185">Reference proteome</keyword>
<feature type="active site" description="Proton acceptor" evidence="2">
    <location>
        <position position="182"/>
    </location>
</feature>
<dbReference type="SUPFAM" id="SSF53383">
    <property type="entry name" value="PLP-dependent transferases"/>
    <property type="match status" value="1"/>
</dbReference>
<dbReference type="InterPro" id="IPR000653">
    <property type="entry name" value="DegT/StrS_aminotransferase"/>
</dbReference>
<dbReference type="OrthoDB" id="9768668at2"/>
<evidence type="ECO:0000256" key="1">
    <source>
        <dbReference type="ARBA" id="ARBA00037999"/>
    </source>
</evidence>
<accession>A0A2W7IPM0</accession>
<dbReference type="GO" id="GO:0008483">
    <property type="term" value="F:transaminase activity"/>
    <property type="evidence" value="ECO:0007669"/>
    <property type="project" value="TreeGrafter"/>
</dbReference>
<dbReference type="InterPro" id="IPR015421">
    <property type="entry name" value="PyrdxlP-dep_Trfase_major"/>
</dbReference>
<dbReference type="EMBL" id="QKYU01000003">
    <property type="protein sequence ID" value="PZW49192.1"/>
    <property type="molecule type" value="Genomic_DNA"/>
</dbReference>
<reference evidence="5 6" key="1">
    <citation type="submission" date="2018-06" db="EMBL/GenBank/DDBJ databases">
        <title>Genomic Encyclopedia of Archaeal and Bacterial Type Strains, Phase II (KMG-II): from individual species to whole genera.</title>
        <authorList>
            <person name="Goeker M."/>
        </authorList>
    </citation>
    <scope>NUCLEOTIDE SEQUENCE [LARGE SCALE GENOMIC DNA]</scope>
    <source>
        <strain evidence="5 6">DSM 24525</strain>
    </source>
</reference>
<dbReference type="GO" id="GO:0000271">
    <property type="term" value="P:polysaccharide biosynthetic process"/>
    <property type="evidence" value="ECO:0007669"/>
    <property type="project" value="TreeGrafter"/>
</dbReference>
<dbReference type="PIRSF" id="PIRSF000390">
    <property type="entry name" value="PLP_StrS"/>
    <property type="match status" value="1"/>
</dbReference>
<keyword evidence="3 4" id="KW-0663">Pyridoxal phosphate</keyword>
<dbReference type="Gene3D" id="3.40.640.10">
    <property type="entry name" value="Type I PLP-dependent aspartate aminotransferase-like (Major domain)"/>
    <property type="match status" value="1"/>
</dbReference>
<proteinExistence type="inferred from homology"/>
<dbReference type="Gene3D" id="3.90.1150.10">
    <property type="entry name" value="Aspartate Aminotransferase, domain 1"/>
    <property type="match status" value="1"/>
</dbReference>
<comment type="similarity">
    <text evidence="1 4">Belongs to the DegT/DnrJ/EryC1 family.</text>
</comment>
<evidence type="ECO:0000256" key="2">
    <source>
        <dbReference type="PIRSR" id="PIRSR000390-1"/>
    </source>
</evidence>
<evidence type="ECO:0000313" key="6">
    <source>
        <dbReference type="Proteomes" id="UP000249688"/>
    </source>
</evidence>
<feature type="modified residue" description="N6-(pyridoxal phosphate)lysine" evidence="3">
    <location>
        <position position="182"/>
    </location>
</feature>
<protein>
    <submittedName>
        <fullName evidence="5">dTDP-4-amino-4,6-dideoxygalactose transaminase</fullName>
    </submittedName>
</protein>
<dbReference type="AlphaFoldDB" id="A0A2W7IPM0"/>
<evidence type="ECO:0000256" key="4">
    <source>
        <dbReference type="RuleBase" id="RU004508"/>
    </source>
</evidence>
<comment type="caution">
    <text evidence="5">The sequence shown here is derived from an EMBL/GenBank/DDBJ whole genome shotgun (WGS) entry which is preliminary data.</text>
</comment>
<dbReference type="Proteomes" id="UP000249688">
    <property type="component" value="Unassembled WGS sequence"/>
</dbReference>
<organism evidence="5 6">
    <name type="scientific">Humitalea rosea</name>
    <dbReference type="NCBI Taxonomy" id="990373"/>
    <lineage>
        <taxon>Bacteria</taxon>
        <taxon>Pseudomonadati</taxon>
        <taxon>Pseudomonadota</taxon>
        <taxon>Alphaproteobacteria</taxon>
        <taxon>Acetobacterales</taxon>
        <taxon>Roseomonadaceae</taxon>
        <taxon>Humitalea</taxon>
    </lineage>
</organism>
<evidence type="ECO:0000256" key="3">
    <source>
        <dbReference type="PIRSR" id="PIRSR000390-2"/>
    </source>
</evidence>
<dbReference type="PANTHER" id="PTHR30244">
    <property type="entry name" value="TRANSAMINASE"/>
    <property type="match status" value="1"/>
</dbReference>
<name>A0A2W7IPM0_9PROT</name>
<dbReference type="InterPro" id="IPR015424">
    <property type="entry name" value="PyrdxlP-dep_Trfase"/>
</dbReference>
<gene>
    <name evidence="5" type="ORF">C8P66_103219</name>
</gene>
<dbReference type="Pfam" id="PF01041">
    <property type="entry name" value="DegT_DnrJ_EryC1"/>
    <property type="match status" value="2"/>
</dbReference>
<dbReference type="PANTHER" id="PTHR30244:SF34">
    <property type="entry name" value="DTDP-4-AMINO-4,6-DIDEOXYGALACTOSE TRANSAMINASE"/>
    <property type="match status" value="1"/>
</dbReference>
<sequence length="428" mass="45189">MGRPDLRFRELPPTAGLPLRWADLFGPAPPGGAQAFARDTAAFLDVEALLPVCSGTAALVVALTTLRQASRRRRVVVPAFTCPLVALAVAQCGLELVPCDLVPGGLDMAPDALARLLDSDTLAVLPTHLAGRVADVPQVLALARAAGAWVIEDAAQAFGARTSRGAVGAEGDIGLFSLAVGKGLTLYEGGLLHARDAALRQALHQTAAALLRRDPWLEALRCAQLAGTAALYRPGLLPLAYGLPLRAALRSGDAVGAVGDRFTGPVPLHALGGWRQRVGARALPRLPGFLAEAARRAERWRALLAGVEGLHIFDDRPGEQGTWPVLLLRMPDRASQARAMAALWTSGLGVSRLFIHALPDYAELRGMVPPVPCPAAADLAARTLTIGNSPWTTEADMRRIAAALRQAVRAEEMWDGPWPRAAKALRAA</sequence>
<dbReference type="RefSeq" id="WP_111396892.1">
    <property type="nucleotide sequence ID" value="NZ_QKYU01000003.1"/>
</dbReference>
<dbReference type="GO" id="GO:0030170">
    <property type="term" value="F:pyridoxal phosphate binding"/>
    <property type="evidence" value="ECO:0007669"/>
    <property type="project" value="TreeGrafter"/>
</dbReference>